<name>A0A1J1CA15_CALAY</name>
<dbReference type="Proteomes" id="UP000183868">
    <property type="component" value="Chromosome"/>
</dbReference>
<organism evidence="1 2">
    <name type="scientific">Caldithrix abyssi DSM 13497</name>
    <dbReference type="NCBI Taxonomy" id="880073"/>
    <lineage>
        <taxon>Bacteria</taxon>
        <taxon>Pseudomonadati</taxon>
        <taxon>Calditrichota</taxon>
        <taxon>Calditrichia</taxon>
        <taxon>Calditrichales</taxon>
        <taxon>Calditrichaceae</taxon>
        <taxon>Caldithrix</taxon>
    </lineage>
</organism>
<dbReference type="EMBL" id="CP018099">
    <property type="protein sequence ID" value="APF19539.1"/>
    <property type="molecule type" value="Genomic_DNA"/>
</dbReference>
<dbReference type="AlphaFoldDB" id="A0A1J1CA15"/>
<protein>
    <submittedName>
        <fullName evidence="1">Uncharacterized protein</fullName>
    </submittedName>
</protein>
<reference evidence="1 2" key="1">
    <citation type="submission" date="2016-11" db="EMBL/GenBank/DDBJ databases">
        <title>Genomic analysis of Caldithrix abyssi and proposal of a novel bacterial phylum Caldithrichaeota.</title>
        <authorList>
            <person name="Kublanov I."/>
            <person name="Sigalova O."/>
            <person name="Gavrilov S."/>
            <person name="Lebedinsky A."/>
            <person name="Ivanova N."/>
            <person name="Daum C."/>
            <person name="Reddy T."/>
            <person name="Klenk H.P."/>
            <person name="Goker M."/>
            <person name="Reva O."/>
            <person name="Miroshnichenko M."/>
            <person name="Kyprides N."/>
            <person name="Woyke T."/>
            <person name="Gelfand M."/>
        </authorList>
    </citation>
    <scope>NUCLEOTIDE SEQUENCE [LARGE SCALE GENOMIC DNA]</scope>
    <source>
        <strain evidence="1 2">LF13</strain>
    </source>
</reference>
<evidence type="ECO:0000313" key="2">
    <source>
        <dbReference type="Proteomes" id="UP000183868"/>
    </source>
</evidence>
<sequence>MHLCFLKFPFSFAQVTHYPLPVTLYELTQPVKRKISFQDNIRGQ</sequence>
<proteinExistence type="predicted"/>
<evidence type="ECO:0000313" key="1">
    <source>
        <dbReference type="EMBL" id="APF19539.1"/>
    </source>
</evidence>
<accession>A0A1J1CA15</accession>
<gene>
    <name evidence="1" type="ORF">Cabys_2791</name>
</gene>
<dbReference type="KEGG" id="caby:Cabys_2791"/>